<proteinExistence type="predicted"/>
<evidence type="ECO:0000313" key="1">
    <source>
        <dbReference type="EMBL" id="CDP99910.1"/>
    </source>
</evidence>
<reference evidence="1" key="2">
    <citation type="submission" date="2012-12" db="EMBL/GenBank/DDBJ databases">
        <authorList>
            <consortium name="WormBase Consortium"/>
            <person name="Ghedin E."/>
            <person name="Paulini M."/>
        </authorList>
    </citation>
    <scope>NUCLEOTIDE SEQUENCE</scope>
    <source>
        <strain evidence="1">FR3</strain>
    </source>
</reference>
<gene>
    <name evidence="1" type="primary">Bm658</name>
    <name evidence="1" type="ORF">BM_Bm658</name>
</gene>
<accession>A0A1I9G4H9</accession>
<protein>
    <submittedName>
        <fullName evidence="1">Bm658</fullName>
    </submittedName>
</protein>
<reference evidence="1" key="1">
    <citation type="journal article" date="2007" name="Science">
        <title>Draft genome of the filarial nematode parasite Brugia malayi.</title>
        <authorList>
            <person name="Ghedin E."/>
            <person name="Wang S."/>
            <person name="Spiro D."/>
            <person name="Caler E."/>
            <person name="Zhao Q."/>
            <person name="Crabtree J."/>
            <person name="Allen J.E."/>
            <person name="Delcher A.L."/>
            <person name="Guiliano D.B."/>
            <person name="Miranda-Saavedra D."/>
            <person name="Angiuoli S.V."/>
            <person name="Creasy T."/>
            <person name="Amedeo P."/>
            <person name="Haas B."/>
            <person name="El-Sayed N.M."/>
            <person name="Wortman J.R."/>
            <person name="Feldblyum T."/>
            <person name="Tallon L."/>
            <person name="Schatz M."/>
            <person name="Shumway M."/>
            <person name="Koo H."/>
            <person name="Salzberg S.L."/>
            <person name="Schobel S."/>
            <person name="Pertea M."/>
            <person name="Pop M."/>
            <person name="White O."/>
            <person name="Barton G.J."/>
            <person name="Carlow C.K."/>
            <person name="Crawford M.J."/>
            <person name="Daub J."/>
            <person name="Dimmic M.W."/>
            <person name="Estes C.F."/>
            <person name="Foster J.M."/>
            <person name="Ganatra M."/>
            <person name="Gregory W.F."/>
            <person name="Johnson N.M."/>
            <person name="Jin J."/>
            <person name="Komuniecki R."/>
            <person name="Korf I."/>
            <person name="Kumar S."/>
            <person name="Laney S."/>
            <person name="Li B.W."/>
            <person name="Li W."/>
            <person name="Lindblom T.H."/>
            <person name="Lustigman S."/>
            <person name="Ma D."/>
            <person name="Maina C.V."/>
            <person name="Martin D.M."/>
            <person name="McCarter J.P."/>
            <person name="McReynolds L."/>
            <person name="Mitreva M."/>
            <person name="Nutman T.B."/>
            <person name="Parkinson J."/>
            <person name="Peregrin-Alvarez J.M."/>
            <person name="Poole C."/>
            <person name="Ren Q."/>
            <person name="Saunders L."/>
            <person name="Sluder A.E."/>
            <person name="Smith K."/>
            <person name="Stanke M."/>
            <person name="Unnasch T.R."/>
            <person name="Ware J."/>
            <person name="Wei A.D."/>
            <person name="Weil G."/>
            <person name="Williams D.J."/>
            <person name="Zhang Y."/>
            <person name="Williams S.A."/>
            <person name="Fraser-Liggett C."/>
            <person name="Slatko B."/>
            <person name="Blaxter M.L."/>
            <person name="Scott A.L."/>
        </authorList>
    </citation>
    <scope>NUCLEOTIDE SEQUENCE</scope>
    <source>
        <strain evidence="1">FR3</strain>
    </source>
</reference>
<name>A0A1I9G4H9_BRUMA</name>
<sequence length="54" mass="6406">MYGVRSRCIDLDKCSFCSGIYWAFYNKPNERLCCIVLEDNAELVNGRAWMKYMK</sequence>
<dbReference type="AlphaFoldDB" id="A0A1I9G4H9"/>
<organism evidence="1">
    <name type="scientific">Brugia malayi</name>
    <name type="common">Filarial nematode worm</name>
    <dbReference type="NCBI Taxonomy" id="6279"/>
    <lineage>
        <taxon>Eukaryota</taxon>
        <taxon>Metazoa</taxon>
        <taxon>Ecdysozoa</taxon>
        <taxon>Nematoda</taxon>
        <taxon>Chromadorea</taxon>
        <taxon>Rhabditida</taxon>
        <taxon>Spirurina</taxon>
        <taxon>Spiruromorpha</taxon>
        <taxon>Filarioidea</taxon>
        <taxon>Onchocercidae</taxon>
        <taxon>Brugia</taxon>
    </lineage>
</organism>
<dbReference type="EMBL" id="LN857010">
    <property type="protein sequence ID" value="CDP99910.1"/>
    <property type="molecule type" value="Genomic_DNA"/>
</dbReference>